<dbReference type="Proteomes" id="UP000277294">
    <property type="component" value="Unassembled WGS sequence"/>
</dbReference>
<dbReference type="OrthoDB" id="9157176at2"/>
<dbReference type="Pfam" id="PF00126">
    <property type="entry name" value="HTH_1"/>
    <property type="match status" value="1"/>
</dbReference>
<keyword evidence="3" id="KW-0238">DNA-binding</keyword>
<evidence type="ECO:0000256" key="1">
    <source>
        <dbReference type="ARBA" id="ARBA00009437"/>
    </source>
</evidence>
<dbReference type="PRINTS" id="PR00039">
    <property type="entry name" value="HTHLYSR"/>
</dbReference>
<dbReference type="EMBL" id="UWPJ01000023">
    <property type="protein sequence ID" value="VCU70893.1"/>
    <property type="molecule type" value="Genomic_DNA"/>
</dbReference>
<evidence type="ECO:0000256" key="3">
    <source>
        <dbReference type="ARBA" id="ARBA00023125"/>
    </source>
</evidence>
<dbReference type="GO" id="GO:0003700">
    <property type="term" value="F:DNA-binding transcription factor activity"/>
    <property type="evidence" value="ECO:0007669"/>
    <property type="project" value="InterPro"/>
</dbReference>
<evidence type="ECO:0000256" key="4">
    <source>
        <dbReference type="ARBA" id="ARBA00023163"/>
    </source>
</evidence>
<protein>
    <submittedName>
        <fullName evidence="6">Hca operon transcriptional activator</fullName>
    </submittedName>
</protein>
<dbReference type="AlphaFoldDB" id="A0A3P4B3L1"/>
<sequence length="302" mass="33402">MIELRHLRYFIAVAEELHFSRAALRLNMSQPPLSQQIRQLEEMVGAQLFVRNKRSVSLTNAGRDLYEHLSPWIDELNEMVARARLISEGERGSISVGCSYTTSHHIVPGVVRIFAERFPAVTIKLLESPFDRQVEALVRGFVDVAIIRLPVSHSELVFKELYEEPLVVVLPQRHRFAAKSRLRLRDLKDETFLSSSRRPVGLFDSMEAICEHAGFTPKLLDISSSANSAVALVGAGMGITLVPEAVRYADHKNVVYKTLLDSPRSMVGVVWRRANASSVTQLFVDVAAEVAADVAAGGSAGG</sequence>
<evidence type="ECO:0000259" key="5">
    <source>
        <dbReference type="PROSITE" id="PS50931"/>
    </source>
</evidence>
<evidence type="ECO:0000313" key="6">
    <source>
        <dbReference type="EMBL" id="VCU70893.1"/>
    </source>
</evidence>
<dbReference type="InterPro" id="IPR036390">
    <property type="entry name" value="WH_DNA-bd_sf"/>
</dbReference>
<dbReference type="RefSeq" id="WP_124080353.1">
    <property type="nucleotide sequence ID" value="NZ_UWPJ01000023.1"/>
</dbReference>
<feature type="domain" description="HTH lysR-type" evidence="5">
    <location>
        <begin position="2"/>
        <end position="59"/>
    </location>
</feature>
<dbReference type="InterPro" id="IPR000847">
    <property type="entry name" value="LysR_HTH_N"/>
</dbReference>
<dbReference type="SUPFAM" id="SSF53850">
    <property type="entry name" value="Periplasmic binding protein-like II"/>
    <property type="match status" value="1"/>
</dbReference>
<dbReference type="GO" id="GO:0003677">
    <property type="term" value="F:DNA binding"/>
    <property type="evidence" value="ECO:0007669"/>
    <property type="project" value="UniProtKB-KW"/>
</dbReference>
<comment type="similarity">
    <text evidence="1">Belongs to the LysR transcriptional regulatory family.</text>
</comment>
<keyword evidence="2" id="KW-0805">Transcription regulation</keyword>
<dbReference type="FunFam" id="1.10.10.10:FF:000001">
    <property type="entry name" value="LysR family transcriptional regulator"/>
    <property type="match status" value="1"/>
</dbReference>
<dbReference type="CDD" id="cd08414">
    <property type="entry name" value="PBP2_LTTR_aromatics_like"/>
    <property type="match status" value="1"/>
</dbReference>
<dbReference type="PANTHER" id="PTHR30346">
    <property type="entry name" value="TRANSCRIPTIONAL DUAL REGULATOR HCAR-RELATED"/>
    <property type="match status" value="1"/>
</dbReference>
<dbReference type="Pfam" id="PF03466">
    <property type="entry name" value="LysR_substrate"/>
    <property type="match status" value="1"/>
</dbReference>
<dbReference type="PROSITE" id="PS50931">
    <property type="entry name" value="HTH_LYSR"/>
    <property type="match status" value="1"/>
</dbReference>
<dbReference type="SUPFAM" id="SSF46785">
    <property type="entry name" value="Winged helix' DNA-binding domain"/>
    <property type="match status" value="1"/>
</dbReference>
<reference evidence="6 7" key="1">
    <citation type="submission" date="2018-10" db="EMBL/GenBank/DDBJ databases">
        <authorList>
            <person name="Criscuolo A."/>
        </authorList>
    </citation>
    <scope>NUCLEOTIDE SEQUENCE [LARGE SCALE GENOMIC DNA]</scope>
    <source>
        <strain evidence="6">DnA1</strain>
    </source>
</reference>
<dbReference type="InterPro" id="IPR005119">
    <property type="entry name" value="LysR_subst-bd"/>
</dbReference>
<organism evidence="6 7">
    <name type="scientific">Pigmentiphaga humi</name>
    <dbReference type="NCBI Taxonomy" id="2478468"/>
    <lineage>
        <taxon>Bacteria</taxon>
        <taxon>Pseudomonadati</taxon>
        <taxon>Pseudomonadota</taxon>
        <taxon>Betaproteobacteria</taxon>
        <taxon>Burkholderiales</taxon>
        <taxon>Alcaligenaceae</taxon>
        <taxon>Pigmentiphaga</taxon>
    </lineage>
</organism>
<accession>A0A3P4B3L1</accession>
<proteinExistence type="inferred from homology"/>
<dbReference type="InterPro" id="IPR036388">
    <property type="entry name" value="WH-like_DNA-bd_sf"/>
</dbReference>
<dbReference type="Gene3D" id="3.40.190.10">
    <property type="entry name" value="Periplasmic binding protein-like II"/>
    <property type="match status" value="2"/>
</dbReference>
<evidence type="ECO:0000256" key="2">
    <source>
        <dbReference type="ARBA" id="ARBA00023015"/>
    </source>
</evidence>
<keyword evidence="7" id="KW-1185">Reference proteome</keyword>
<name>A0A3P4B3L1_9BURK</name>
<gene>
    <name evidence="6" type="primary">hcaR_5</name>
    <name evidence="6" type="ORF">PIGHUM_02973</name>
</gene>
<evidence type="ECO:0000313" key="7">
    <source>
        <dbReference type="Proteomes" id="UP000277294"/>
    </source>
</evidence>
<dbReference type="PANTHER" id="PTHR30346:SF0">
    <property type="entry name" value="HCA OPERON TRANSCRIPTIONAL ACTIVATOR HCAR"/>
    <property type="match status" value="1"/>
</dbReference>
<keyword evidence="4" id="KW-0804">Transcription</keyword>
<dbReference type="GO" id="GO:0032993">
    <property type="term" value="C:protein-DNA complex"/>
    <property type="evidence" value="ECO:0007669"/>
    <property type="project" value="TreeGrafter"/>
</dbReference>
<dbReference type="Gene3D" id="1.10.10.10">
    <property type="entry name" value="Winged helix-like DNA-binding domain superfamily/Winged helix DNA-binding domain"/>
    <property type="match status" value="1"/>
</dbReference>